<keyword evidence="4" id="KW-1185">Reference proteome</keyword>
<feature type="region of interest" description="Disordered" evidence="1">
    <location>
        <begin position="60"/>
        <end position="83"/>
    </location>
</feature>
<keyword evidence="3" id="KW-0378">Hydrolase</keyword>
<gene>
    <name evidence="3" type="ORF">F8S09_04660</name>
</gene>
<reference evidence="3 4" key="1">
    <citation type="submission" date="2019-10" db="EMBL/GenBank/DDBJ databases">
        <title>Deinococcus sp. isolated from soil.</title>
        <authorList>
            <person name="Li Y."/>
            <person name="Wang J."/>
        </authorList>
    </citation>
    <scope>NUCLEOTIDE SEQUENCE [LARGE SCALE GENOMIC DNA]</scope>
    <source>
        <strain evidence="3 4">SDU3-2</strain>
    </source>
</reference>
<evidence type="ECO:0000313" key="4">
    <source>
        <dbReference type="Proteomes" id="UP000484842"/>
    </source>
</evidence>
<name>A0A7X1NV02_9DEIO</name>
<dbReference type="RefSeq" id="WP_152869316.1">
    <property type="nucleotide sequence ID" value="NZ_WBSL01000001.1"/>
</dbReference>
<accession>A0A7X1NV02</accession>
<dbReference type="Gene3D" id="1.10.30.50">
    <property type="match status" value="1"/>
</dbReference>
<dbReference type="InterPro" id="IPR002711">
    <property type="entry name" value="HNH"/>
</dbReference>
<dbReference type="SMART" id="SM00507">
    <property type="entry name" value="HNHc"/>
    <property type="match status" value="1"/>
</dbReference>
<dbReference type="GO" id="GO:0004519">
    <property type="term" value="F:endonuclease activity"/>
    <property type="evidence" value="ECO:0007669"/>
    <property type="project" value="UniProtKB-KW"/>
</dbReference>
<dbReference type="CDD" id="cd00085">
    <property type="entry name" value="HNHc"/>
    <property type="match status" value="1"/>
</dbReference>
<organism evidence="3 4">
    <name type="scientific">Deinococcus terrestris</name>
    <dbReference type="NCBI Taxonomy" id="2651870"/>
    <lineage>
        <taxon>Bacteria</taxon>
        <taxon>Thermotogati</taxon>
        <taxon>Deinococcota</taxon>
        <taxon>Deinococci</taxon>
        <taxon>Deinococcales</taxon>
        <taxon>Deinococcaceae</taxon>
        <taxon>Deinococcus</taxon>
    </lineage>
</organism>
<evidence type="ECO:0000313" key="3">
    <source>
        <dbReference type="EMBL" id="MPY65989.1"/>
    </source>
</evidence>
<dbReference type="GO" id="GO:0003676">
    <property type="term" value="F:nucleic acid binding"/>
    <property type="evidence" value="ECO:0007669"/>
    <property type="project" value="InterPro"/>
</dbReference>
<sequence>MPARVMSHLEMCLREGVSLQRGMNFRVRGGHSVLLMSVQPDAPYRDQLSEDGTVLRYEGHDAPRTKAGGLDPKTVDQPLRTPGGRLTQNGLFFEAARAAERGEVPPERVRVYEKLRPGIWASNGVFHLTSAAQEHDGTRYVFVFRLEAVPGEEDAATPVPAHPERRRVIPGWVKLAVWQRDGGQCVECGATDDLQFDHVLPWSRGGTSLTPENVQLLCARHNREKSGRIG</sequence>
<evidence type="ECO:0000256" key="1">
    <source>
        <dbReference type="SAM" id="MobiDB-lite"/>
    </source>
</evidence>
<comment type="caution">
    <text evidence="3">The sequence shown here is derived from an EMBL/GenBank/DDBJ whole genome shotgun (WGS) entry which is preliminary data.</text>
</comment>
<keyword evidence="3" id="KW-0255">Endonuclease</keyword>
<protein>
    <submittedName>
        <fullName evidence="3">HNH endonuclease</fullName>
    </submittedName>
</protein>
<proteinExistence type="predicted"/>
<dbReference type="GO" id="GO:0008270">
    <property type="term" value="F:zinc ion binding"/>
    <property type="evidence" value="ECO:0007669"/>
    <property type="project" value="InterPro"/>
</dbReference>
<dbReference type="AlphaFoldDB" id="A0A7X1NV02"/>
<dbReference type="Proteomes" id="UP000484842">
    <property type="component" value="Unassembled WGS sequence"/>
</dbReference>
<dbReference type="InterPro" id="IPR003615">
    <property type="entry name" value="HNH_nuc"/>
</dbReference>
<dbReference type="EMBL" id="WBSL01000001">
    <property type="protein sequence ID" value="MPY65989.1"/>
    <property type="molecule type" value="Genomic_DNA"/>
</dbReference>
<feature type="domain" description="HNH nuclease" evidence="2">
    <location>
        <begin position="172"/>
        <end position="223"/>
    </location>
</feature>
<keyword evidence="3" id="KW-0540">Nuclease</keyword>
<dbReference type="Pfam" id="PF01844">
    <property type="entry name" value="HNH"/>
    <property type="match status" value="1"/>
</dbReference>
<evidence type="ECO:0000259" key="2">
    <source>
        <dbReference type="SMART" id="SM00507"/>
    </source>
</evidence>